<feature type="compositionally biased region" description="Pro residues" evidence="1">
    <location>
        <begin position="138"/>
        <end position="153"/>
    </location>
</feature>
<dbReference type="Proteomes" id="UP001151699">
    <property type="component" value="Chromosome C"/>
</dbReference>
<feature type="region of interest" description="Disordered" evidence="1">
    <location>
        <begin position="795"/>
        <end position="817"/>
    </location>
</feature>
<comment type="caution">
    <text evidence="2">The sequence shown here is derived from an EMBL/GenBank/DDBJ whole genome shotgun (WGS) entry which is preliminary data.</text>
</comment>
<name>A0A9Q0MP93_9DIPT</name>
<proteinExistence type="predicted"/>
<reference evidence="2" key="1">
    <citation type="submission" date="2022-07" db="EMBL/GenBank/DDBJ databases">
        <authorList>
            <person name="Trinca V."/>
            <person name="Uliana J.V.C."/>
            <person name="Torres T.T."/>
            <person name="Ward R.J."/>
            <person name="Monesi N."/>
        </authorList>
    </citation>
    <scope>NUCLEOTIDE SEQUENCE</scope>
    <source>
        <strain evidence="2">HSMRA1968</strain>
        <tissue evidence="2">Whole embryos</tissue>
    </source>
</reference>
<feature type="region of interest" description="Disordered" evidence="1">
    <location>
        <begin position="676"/>
        <end position="707"/>
    </location>
</feature>
<evidence type="ECO:0000256" key="1">
    <source>
        <dbReference type="SAM" id="MobiDB-lite"/>
    </source>
</evidence>
<organism evidence="2 3">
    <name type="scientific">Pseudolycoriella hygida</name>
    <dbReference type="NCBI Taxonomy" id="35572"/>
    <lineage>
        <taxon>Eukaryota</taxon>
        <taxon>Metazoa</taxon>
        <taxon>Ecdysozoa</taxon>
        <taxon>Arthropoda</taxon>
        <taxon>Hexapoda</taxon>
        <taxon>Insecta</taxon>
        <taxon>Pterygota</taxon>
        <taxon>Neoptera</taxon>
        <taxon>Endopterygota</taxon>
        <taxon>Diptera</taxon>
        <taxon>Nematocera</taxon>
        <taxon>Sciaroidea</taxon>
        <taxon>Sciaridae</taxon>
        <taxon>Pseudolycoriella</taxon>
    </lineage>
</organism>
<gene>
    <name evidence="2" type="ORF">Bhyg_13911</name>
</gene>
<accession>A0A9Q0MP93</accession>
<feature type="region of interest" description="Disordered" evidence="1">
    <location>
        <begin position="596"/>
        <end position="632"/>
    </location>
</feature>
<feature type="compositionally biased region" description="Low complexity" evidence="1">
    <location>
        <begin position="692"/>
        <end position="707"/>
    </location>
</feature>
<dbReference type="EMBL" id="WJQU01000004">
    <property type="protein sequence ID" value="KAJ6635326.1"/>
    <property type="molecule type" value="Genomic_DNA"/>
</dbReference>
<evidence type="ECO:0000313" key="2">
    <source>
        <dbReference type="EMBL" id="KAJ6635326.1"/>
    </source>
</evidence>
<feature type="compositionally biased region" description="Pro residues" evidence="1">
    <location>
        <begin position="68"/>
        <end position="80"/>
    </location>
</feature>
<feature type="compositionally biased region" description="Pro residues" evidence="1">
    <location>
        <begin position="240"/>
        <end position="315"/>
    </location>
</feature>
<keyword evidence="3" id="KW-1185">Reference proteome</keyword>
<dbReference type="AlphaFoldDB" id="A0A9Q0MP93"/>
<dbReference type="OrthoDB" id="8197069at2759"/>
<evidence type="ECO:0000313" key="3">
    <source>
        <dbReference type="Proteomes" id="UP001151699"/>
    </source>
</evidence>
<sequence>MLSVENTLCDASRFVNKLTTSVLLFCVLALPIHAVINKPPQDADRREASLDIQLPAPIYGQPAVARYPPPPPDIPPPLPQPHKEYGVPVKYGPPSVQVEYGPPPPLPQQHHEHHHHHAGNHGSFHEQVTQHFGIPKPIYGPPPQSYGPPPQIYRPPKQSYGPPKQSYGPPKQSYGPPKQSYGPPKQSYGPPKQLYGPPKQSYGPPKQTYGPPQQNYHQHHHQPAPVYGVPRPVPQNTYGPPRPPSIQKPPSSYGPPPFRPPPPRPSPSNQYGPPPPPAPPSNQFGPPPPPAPPSNQYGPPPHPPPPSNQYGPPPSSGGIVAPLKTNCDGWKPIPGPAIPYSNEEQQHHHQHVVSGGGYNADIHNTIDDGNLHLPTSEAIDFRNELGLGDYDVIKSEGIELTDNHLGTSYPGPTASGLVSPSGVYGVPPGGQYSGLAIQHGSVSGNLQQFSGSAPTRPVSYRPPVPQGLIESIGLSVQHQDTFGIKLPQQSPVYLPPPTQEIPSPPNGLESLPLIQTSQVFAQHHNHNYDLPDAQPLIQEPRYSGVGGSDCGHGPQLNGLGPSYIASSSYDTGKSNYNSHSAIALSAVQGGISVENHPIEEHSPTSSYGPPPSGPIHSDSEGFDTQLKSSSLAAEASNNIDIQEQVIQDQSISQDDSDDNQPKQAALIQTLDALEQARGQSESIHSQEHLHIQVQDDQQQSSQVNDLPGLSGSGLDIISSQKSQSVTIPVQGNLGTYQLQFQAADPLGSSGNSIDVPNHQQFLSEGLLQSILNAIEQPDANAQAIPQTTFEELHNHSDVDSFINSQAGQEVLAEPKIQ</sequence>
<protein>
    <submittedName>
        <fullName evidence="2">Uncharacterized protein</fullName>
    </submittedName>
</protein>
<feature type="region of interest" description="Disordered" evidence="1">
    <location>
        <begin position="68"/>
        <end position="328"/>
    </location>
</feature>